<name>B9RTB9_RICCO</name>
<evidence type="ECO:0000256" key="2">
    <source>
        <dbReference type="ARBA" id="ARBA00022821"/>
    </source>
</evidence>
<dbReference type="CDD" id="cd07816">
    <property type="entry name" value="Bet_v1-like"/>
    <property type="match status" value="1"/>
</dbReference>
<feature type="domain" description="Bet v I/Major latex protein" evidence="4">
    <location>
        <begin position="1"/>
        <end position="62"/>
    </location>
</feature>
<dbReference type="GO" id="GO:0006952">
    <property type="term" value="P:defense response"/>
    <property type="evidence" value="ECO:0007669"/>
    <property type="project" value="UniProtKB-KW"/>
</dbReference>
<dbReference type="SUPFAM" id="SSF55961">
    <property type="entry name" value="Bet v1-like"/>
    <property type="match status" value="1"/>
</dbReference>
<keyword evidence="6" id="KW-1185">Reference proteome</keyword>
<dbReference type="GO" id="GO:0009738">
    <property type="term" value="P:abscisic acid-activated signaling pathway"/>
    <property type="evidence" value="ECO:0000318"/>
    <property type="project" value="GO_Central"/>
</dbReference>
<evidence type="ECO:0000313" key="5">
    <source>
        <dbReference type="EMBL" id="EEF45602.1"/>
    </source>
</evidence>
<dbReference type="Gene3D" id="3.30.530.20">
    <property type="match status" value="2"/>
</dbReference>
<keyword evidence="2" id="KW-0611">Plant defense</keyword>
<keyword evidence="3" id="KW-0568">Pathogenesis-related protein</keyword>
<dbReference type="PANTHER" id="PTHR31213:SF70">
    <property type="entry name" value="MAJOR ALLERGEN PRU AR 1-LIKE"/>
    <property type="match status" value="1"/>
</dbReference>
<dbReference type="Pfam" id="PF00407">
    <property type="entry name" value="Bet_v_1"/>
    <property type="match status" value="1"/>
</dbReference>
<dbReference type="InterPro" id="IPR000916">
    <property type="entry name" value="Bet_v_I/MLP"/>
</dbReference>
<dbReference type="GO" id="GO:0005737">
    <property type="term" value="C:cytoplasm"/>
    <property type="evidence" value="ECO:0000318"/>
    <property type="project" value="GO_Central"/>
</dbReference>
<dbReference type="GO" id="GO:0004864">
    <property type="term" value="F:protein phosphatase inhibitor activity"/>
    <property type="evidence" value="ECO:0000318"/>
    <property type="project" value="GO_Central"/>
</dbReference>
<reference evidence="6" key="1">
    <citation type="journal article" date="2010" name="Nat. Biotechnol.">
        <title>Draft genome sequence of the oilseed species Ricinus communis.</title>
        <authorList>
            <person name="Chan A.P."/>
            <person name="Crabtree J."/>
            <person name="Zhao Q."/>
            <person name="Lorenzi H."/>
            <person name="Orvis J."/>
            <person name="Puiu D."/>
            <person name="Melake-Berhan A."/>
            <person name="Jones K.M."/>
            <person name="Redman J."/>
            <person name="Chen G."/>
            <person name="Cahoon E.B."/>
            <person name="Gedil M."/>
            <person name="Stanke M."/>
            <person name="Haas B.J."/>
            <person name="Wortman J.R."/>
            <person name="Fraser-Liggett C.M."/>
            <person name="Ravel J."/>
            <person name="Rabinowicz P.D."/>
        </authorList>
    </citation>
    <scope>NUCLEOTIDE SEQUENCE [LARGE SCALE GENOMIC DNA]</scope>
    <source>
        <strain evidence="6">cv. Hale</strain>
    </source>
</reference>
<dbReference type="STRING" id="3988.B9RTB9"/>
<comment type="similarity">
    <text evidence="1">Belongs to the BetVI family.</text>
</comment>
<dbReference type="eggNOG" id="ENOG502RZKU">
    <property type="taxonomic scope" value="Eukaryota"/>
</dbReference>
<sequence length="125" mass="13633">MGVFTYSDEYTSPVPPARLFKALILDSNNLIPKLMPQIVKSIEFVQGDGGVGSIKQINFQEGMSPIEVQFLPGQDGGSINKMKSTYNTKGDIVLGEEQVKAGKEKALGMYKVVEGYLLQNPDAYA</sequence>
<organism evidence="5 6">
    <name type="scientific">Ricinus communis</name>
    <name type="common">Castor bean</name>
    <dbReference type="NCBI Taxonomy" id="3988"/>
    <lineage>
        <taxon>Eukaryota</taxon>
        <taxon>Viridiplantae</taxon>
        <taxon>Streptophyta</taxon>
        <taxon>Embryophyta</taxon>
        <taxon>Tracheophyta</taxon>
        <taxon>Spermatophyta</taxon>
        <taxon>Magnoliopsida</taxon>
        <taxon>eudicotyledons</taxon>
        <taxon>Gunneridae</taxon>
        <taxon>Pentapetalae</taxon>
        <taxon>rosids</taxon>
        <taxon>fabids</taxon>
        <taxon>Malpighiales</taxon>
        <taxon>Euphorbiaceae</taxon>
        <taxon>Acalyphoideae</taxon>
        <taxon>Acalypheae</taxon>
        <taxon>Ricinus</taxon>
    </lineage>
</organism>
<evidence type="ECO:0000256" key="1">
    <source>
        <dbReference type="ARBA" id="ARBA00009744"/>
    </source>
</evidence>
<dbReference type="AlphaFoldDB" id="B9RTB9"/>
<dbReference type="PANTHER" id="PTHR31213">
    <property type="entry name" value="OS08G0374000 PROTEIN-RELATED"/>
    <property type="match status" value="1"/>
</dbReference>
<dbReference type="GO" id="GO:0038023">
    <property type="term" value="F:signaling receptor activity"/>
    <property type="evidence" value="ECO:0000318"/>
    <property type="project" value="GO_Central"/>
</dbReference>
<evidence type="ECO:0000313" key="6">
    <source>
        <dbReference type="Proteomes" id="UP000008311"/>
    </source>
</evidence>
<dbReference type="PRINTS" id="PR00634">
    <property type="entry name" value="BETALLERGEN"/>
</dbReference>
<dbReference type="GO" id="GO:0010427">
    <property type="term" value="F:abscisic acid binding"/>
    <property type="evidence" value="ECO:0000318"/>
    <property type="project" value="GO_Central"/>
</dbReference>
<protein>
    <submittedName>
        <fullName evidence="5">Major pollen allergen Car b 1 isoform, putative</fullName>
    </submittedName>
</protein>
<dbReference type="Proteomes" id="UP000008311">
    <property type="component" value="Unassembled WGS sequence"/>
</dbReference>
<evidence type="ECO:0000256" key="3">
    <source>
        <dbReference type="ARBA" id="ARBA00023265"/>
    </source>
</evidence>
<proteinExistence type="inferred from homology"/>
<dbReference type="GO" id="GO:0005634">
    <property type="term" value="C:nucleus"/>
    <property type="evidence" value="ECO:0000318"/>
    <property type="project" value="GO_Central"/>
</dbReference>
<dbReference type="InterPro" id="IPR050279">
    <property type="entry name" value="Plant_def-hormone_signal"/>
</dbReference>
<dbReference type="InterPro" id="IPR024949">
    <property type="entry name" value="Bet_v_I_allergen"/>
</dbReference>
<dbReference type="EMBL" id="EQ973812">
    <property type="protein sequence ID" value="EEF45602.1"/>
    <property type="molecule type" value="Genomic_DNA"/>
</dbReference>
<dbReference type="FunFam" id="3.30.530.20:FF:000007">
    <property type="entry name" value="Major pollen allergen Bet v 1-A"/>
    <property type="match status" value="1"/>
</dbReference>
<gene>
    <name evidence="5" type="ORF">RCOM_0683140</name>
</gene>
<dbReference type="InterPro" id="IPR023393">
    <property type="entry name" value="START-like_dom_sf"/>
</dbReference>
<evidence type="ECO:0000259" key="4">
    <source>
        <dbReference type="Pfam" id="PF00407"/>
    </source>
</evidence>
<accession>B9RTB9</accession>
<dbReference type="InParanoid" id="B9RTB9"/>